<keyword evidence="1" id="KW-0812">Transmembrane</keyword>
<keyword evidence="1" id="KW-1133">Transmembrane helix</keyword>
<feature type="transmembrane region" description="Helical" evidence="1">
    <location>
        <begin position="74"/>
        <end position="99"/>
    </location>
</feature>
<keyword evidence="1" id="KW-0472">Membrane</keyword>
<proteinExistence type="predicted"/>
<reference evidence="2" key="1">
    <citation type="submission" date="2021-02" db="EMBL/GenBank/DDBJ databases">
        <title>Genome-Resolved Metagenomics of a Microbial Community Performing Photosynthetic Biological Nutrient Removal.</title>
        <authorList>
            <person name="Mcdaniel E.A."/>
        </authorList>
    </citation>
    <scope>NUCLEOTIDE SEQUENCE</scope>
    <source>
        <strain evidence="2">UWPOB_OBS1</strain>
    </source>
</reference>
<evidence type="ECO:0000313" key="2">
    <source>
        <dbReference type="EMBL" id="MBN8661822.1"/>
    </source>
</evidence>
<feature type="transmembrane region" description="Helical" evidence="1">
    <location>
        <begin position="119"/>
        <end position="152"/>
    </location>
</feature>
<protein>
    <submittedName>
        <fullName evidence="2">Uncharacterized protein</fullName>
    </submittedName>
</protein>
<evidence type="ECO:0000256" key="1">
    <source>
        <dbReference type="SAM" id="Phobius"/>
    </source>
</evidence>
<organism evidence="2 3">
    <name type="scientific">Candidatus Obscuribacter phosphatis</name>
    <dbReference type="NCBI Taxonomy" id="1906157"/>
    <lineage>
        <taxon>Bacteria</taxon>
        <taxon>Bacillati</taxon>
        <taxon>Candidatus Melainabacteria</taxon>
        <taxon>Candidatus Obscuribacterales</taxon>
        <taxon>Candidatus Obscuribacteraceae</taxon>
        <taxon>Candidatus Obscuribacter</taxon>
    </lineage>
</organism>
<name>A0A8J7PBX6_9BACT</name>
<accession>A0A8J7PBX6</accession>
<evidence type="ECO:0000313" key="3">
    <source>
        <dbReference type="Proteomes" id="UP000664277"/>
    </source>
</evidence>
<dbReference type="EMBL" id="JAFLCK010000025">
    <property type="protein sequence ID" value="MBN8661822.1"/>
    <property type="molecule type" value="Genomic_DNA"/>
</dbReference>
<gene>
    <name evidence="2" type="ORF">J0M35_15755</name>
</gene>
<feature type="transmembrane region" description="Helical" evidence="1">
    <location>
        <begin position="47"/>
        <end position="67"/>
    </location>
</feature>
<dbReference type="Proteomes" id="UP000664277">
    <property type="component" value="Unassembled WGS sequence"/>
</dbReference>
<sequence length="162" mass="17446">MLLADTMAVVFSVLGVCLTFPAFWLLLYGLFPRLVSSAAELAPIRRWLAFLIGLPIVVTITVVAGLASKLPEPVGGLFVIALISVSLTLANLGLSGLVLELGRRLRNSAWQPESAKDMLTGSFVLVLSFVLPVVGWFFLLPVAITLGFGIFVRTLFMKKAKA</sequence>
<feature type="transmembrane region" description="Helical" evidence="1">
    <location>
        <begin position="7"/>
        <end position="27"/>
    </location>
</feature>
<dbReference type="AlphaFoldDB" id="A0A8J7PBX6"/>
<comment type="caution">
    <text evidence="2">The sequence shown here is derived from an EMBL/GenBank/DDBJ whole genome shotgun (WGS) entry which is preliminary data.</text>
</comment>